<keyword evidence="2" id="KW-1185">Reference proteome</keyword>
<gene>
    <name evidence="1" type="ORF">OF897_08185</name>
</gene>
<organism evidence="1 2">
    <name type="scientific">Chryseobacterium formosus</name>
    <dbReference type="NCBI Taxonomy" id="1537363"/>
    <lineage>
        <taxon>Bacteria</taxon>
        <taxon>Pseudomonadati</taxon>
        <taxon>Bacteroidota</taxon>
        <taxon>Flavobacteriia</taxon>
        <taxon>Flavobacteriales</taxon>
        <taxon>Weeksellaceae</taxon>
        <taxon>Chryseobacterium group</taxon>
        <taxon>Chryseobacterium</taxon>
    </lineage>
</organism>
<evidence type="ECO:0000313" key="1">
    <source>
        <dbReference type="EMBL" id="MCX8523902.1"/>
    </source>
</evidence>
<proteinExistence type="predicted"/>
<comment type="caution">
    <text evidence="1">The sequence shown here is derived from an EMBL/GenBank/DDBJ whole genome shotgun (WGS) entry which is preliminary data.</text>
</comment>
<name>A0ABT3XRX0_9FLAO</name>
<protein>
    <submittedName>
        <fullName evidence="1">Uncharacterized protein</fullName>
    </submittedName>
</protein>
<sequence length="88" mass="10528">MVNKIAPIENYSVTPLLKKSFWDVFQFINEERIELMKKEDMHTFQELRALYKKISSNSEKNLGLEILAEKLFDFAENFSSQEQMLHFH</sequence>
<reference evidence="1" key="1">
    <citation type="submission" date="2022-10" db="EMBL/GenBank/DDBJ databases">
        <title>Chryseobacterium sp. nov., a novel bacterial species.</title>
        <authorList>
            <person name="Cao Y."/>
        </authorList>
    </citation>
    <scope>NUCLEOTIDE SEQUENCE</scope>
    <source>
        <strain evidence="1">CCTCC AB2015118</strain>
    </source>
</reference>
<accession>A0ABT3XRX0</accession>
<evidence type="ECO:0000313" key="2">
    <source>
        <dbReference type="Proteomes" id="UP001073122"/>
    </source>
</evidence>
<dbReference type="Proteomes" id="UP001073122">
    <property type="component" value="Unassembled WGS sequence"/>
</dbReference>
<dbReference type="EMBL" id="JAOVZW010000008">
    <property type="protein sequence ID" value="MCX8523902.1"/>
    <property type="molecule type" value="Genomic_DNA"/>
</dbReference>